<dbReference type="InterPro" id="IPR022099">
    <property type="entry name" value="DUF3638"/>
</dbReference>
<evidence type="ECO:0000256" key="1">
    <source>
        <dbReference type="ARBA" id="ARBA00000707"/>
    </source>
</evidence>
<feature type="compositionally biased region" description="Acidic residues" evidence="7">
    <location>
        <begin position="664"/>
        <end position="678"/>
    </location>
</feature>
<keyword evidence="11" id="KW-1185">Reference proteome</keyword>
<sequence length="948" mass="107520">MPFTRSLKLTASEADTVGEIYKECVHKRGILLVQPENILSFRLMGIECLINGKDDLARSFLRTQDFFDRASRDIVDEADELFSVKFELCYTMGTQKPIDLCPERWTITQSVLSLVKNYATRISTELPNHIEVLQIEKGRYPRIRLLRKDAEDMLLDLIAERICKNIFPFLPIARLPPTMREAVFQYIRQPEPLDATIKMVEDSDFWNGANKGPLLLVRGLLAGGILRFVLTSKRWKVHYGLDDNRSPETNLAVPYRSKDKPSSRSEFSHPDVVIALTSLTYYYGGLDDDDLFNAFTYLLRSDQADIEYGFWVQDADQLPEAFHHLSNINTEDRHQCVTEVFPSLRYSKAAIDYFLSRIIFAKEIREFPNKLSASGWDLGAVKANPTTGFSGTNDSKNLLPLSVHHLDLDAQRGTNAMVLQCILQPDASEPQNTVQLVSNRTEADDTDSDGEHLLSIVDSMSPRVQVILDVGAQIIDLDNSQVAQKWLAMTSEDIAKAALYFNDDDELMVLDRTGRVEALQISPFFKRLHECQSVVFCVSEEIQAKILECTSKASATDIDVSDVLTWAIKESCGDLSRCMPLWASQGHRYEKHKDLLHGIATTKEEAEGFLEDEAQTLESRYRPRLHSSEAIFRASDGTNENMQKISQRCKDFGATTSNAATLQEEQERELAPEVEEERQIERPPPAEPQEHTLDDDLKRLVDEGTFAKQSRTFIPAFRALKDVSAAKSFDVDQFPTDLIVTEDYIRSVKRPTRSPSKSFVSDPYHKPVQWILSVVTGRSSSRAKNQADLKKAGALVIISPFEADQLLERIRISSYVTLHIYAPRSNRTYKPLDDLDLYTIGRPFNPDLPRDLIVQLNLFAGQLYFRSYEEYVETCAFLGLAFTATEEGQTVQSDGFILPPSGKWSLKDSPVRFLKDLVVNVRREGEGIDRTHLGRMLEGEILEKSDFE</sequence>
<reference evidence="10 11" key="1">
    <citation type="submission" date="2024-02" db="EMBL/GenBank/DDBJ databases">
        <title>De novo assembly and annotation of 12 fungi associated with fruit tree decline syndrome in Ontario, Canada.</title>
        <authorList>
            <person name="Sulman M."/>
            <person name="Ellouze W."/>
            <person name="Ilyukhin E."/>
        </authorList>
    </citation>
    <scope>NUCLEOTIDE SEQUENCE [LARGE SCALE GENOMIC DNA]</scope>
    <source>
        <strain evidence="10 11">M42-189</strain>
    </source>
</reference>
<evidence type="ECO:0000256" key="3">
    <source>
        <dbReference type="ARBA" id="ARBA00022670"/>
    </source>
</evidence>
<keyword evidence="6" id="KW-0788">Thiol protease</keyword>
<evidence type="ECO:0000256" key="5">
    <source>
        <dbReference type="ARBA" id="ARBA00022801"/>
    </source>
</evidence>
<keyword evidence="4" id="KW-0833">Ubl conjugation pathway</keyword>
<feature type="domain" description="DUF3645" evidence="9">
    <location>
        <begin position="244"/>
        <end position="277"/>
    </location>
</feature>
<dbReference type="Pfam" id="PF12340">
    <property type="entry name" value="DUF3638"/>
    <property type="match status" value="1"/>
</dbReference>
<organism evidence="10 11">
    <name type="scientific">Paraconiothyrium brasiliense</name>
    <dbReference type="NCBI Taxonomy" id="300254"/>
    <lineage>
        <taxon>Eukaryota</taxon>
        <taxon>Fungi</taxon>
        <taxon>Dikarya</taxon>
        <taxon>Ascomycota</taxon>
        <taxon>Pezizomycotina</taxon>
        <taxon>Dothideomycetes</taxon>
        <taxon>Pleosporomycetidae</taxon>
        <taxon>Pleosporales</taxon>
        <taxon>Massarineae</taxon>
        <taxon>Didymosphaeriaceae</taxon>
        <taxon>Paraconiothyrium</taxon>
    </lineage>
</organism>
<name>A0ABR3R551_9PLEO</name>
<evidence type="ECO:0000259" key="8">
    <source>
        <dbReference type="Pfam" id="PF12340"/>
    </source>
</evidence>
<dbReference type="EC" id="3.4.19.12" evidence="2"/>
<proteinExistence type="predicted"/>
<evidence type="ECO:0000313" key="10">
    <source>
        <dbReference type="EMBL" id="KAL1599546.1"/>
    </source>
</evidence>
<evidence type="ECO:0000259" key="9">
    <source>
        <dbReference type="Pfam" id="PF12359"/>
    </source>
</evidence>
<gene>
    <name evidence="10" type="ORF">SLS60_007349</name>
</gene>
<dbReference type="Proteomes" id="UP001521785">
    <property type="component" value="Unassembled WGS sequence"/>
</dbReference>
<protein>
    <recommendedName>
        <fullName evidence="2">ubiquitinyl hydrolase 1</fullName>
        <ecNumber evidence="2">3.4.19.12</ecNumber>
    </recommendedName>
</protein>
<comment type="caution">
    <text evidence="10">The sequence shown here is derived from an EMBL/GenBank/DDBJ whole genome shotgun (WGS) entry which is preliminary data.</text>
</comment>
<dbReference type="PANTHER" id="PTHR13367">
    <property type="entry name" value="UBIQUITIN THIOESTERASE"/>
    <property type="match status" value="1"/>
</dbReference>
<dbReference type="InterPro" id="IPR051346">
    <property type="entry name" value="OTU_Deubiquitinase"/>
</dbReference>
<dbReference type="Pfam" id="PF12359">
    <property type="entry name" value="DUF3645"/>
    <property type="match status" value="1"/>
</dbReference>
<dbReference type="EMBL" id="JAKJXO020000010">
    <property type="protein sequence ID" value="KAL1599546.1"/>
    <property type="molecule type" value="Genomic_DNA"/>
</dbReference>
<evidence type="ECO:0000256" key="2">
    <source>
        <dbReference type="ARBA" id="ARBA00012759"/>
    </source>
</evidence>
<evidence type="ECO:0000256" key="6">
    <source>
        <dbReference type="ARBA" id="ARBA00022807"/>
    </source>
</evidence>
<dbReference type="PANTHER" id="PTHR13367:SF34">
    <property type="match status" value="1"/>
</dbReference>
<comment type="catalytic activity">
    <reaction evidence="1">
        <text>Thiol-dependent hydrolysis of ester, thioester, amide, peptide and isopeptide bonds formed by the C-terminal Gly of ubiquitin (a 76-residue protein attached to proteins as an intracellular targeting signal).</text>
        <dbReference type="EC" id="3.4.19.12"/>
    </reaction>
</comment>
<evidence type="ECO:0000256" key="4">
    <source>
        <dbReference type="ARBA" id="ARBA00022786"/>
    </source>
</evidence>
<feature type="domain" description="DUF3638" evidence="8">
    <location>
        <begin position="1"/>
        <end position="122"/>
    </location>
</feature>
<feature type="region of interest" description="Disordered" evidence="7">
    <location>
        <begin position="662"/>
        <end position="695"/>
    </location>
</feature>
<keyword evidence="5" id="KW-0378">Hydrolase</keyword>
<accession>A0ABR3R551</accession>
<dbReference type="InterPro" id="IPR022105">
    <property type="entry name" value="DUF3645"/>
</dbReference>
<keyword evidence="3" id="KW-0645">Protease</keyword>
<evidence type="ECO:0000313" key="11">
    <source>
        <dbReference type="Proteomes" id="UP001521785"/>
    </source>
</evidence>
<evidence type="ECO:0000256" key="7">
    <source>
        <dbReference type="SAM" id="MobiDB-lite"/>
    </source>
</evidence>